<dbReference type="Proteomes" id="UP001151752">
    <property type="component" value="Chromosome 5"/>
</dbReference>
<protein>
    <submittedName>
        <fullName evidence="11">HEAT SHOCK TRANSCRIPTION FACTOR</fullName>
    </submittedName>
</protein>
<evidence type="ECO:0000256" key="2">
    <source>
        <dbReference type="ARBA" id="ARBA00022553"/>
    </source>
</evidence>
<dbReference type="FunFam" id="1.10.10.10:FF:000057">
    <property type="entry name" value="Heat shock transcription factor 1"/>
    <property type="match status" value="1"/>
</dbReference>
<evidence type="ECO:0000256" key="7">
    <source>
        <dbReference type="ARBA" id="ARBA00023242"/>
    </source>
</evidence>
<dbReference type="InterPro" id="IPR036388">
    <property type="entry name" value="WH-like_DNA-bd_sf"/>
</dbReference>
<feature type="domain" description="HSF-type DNA-binding" evidence="10">
    <location>
        <begin position="85"/>
        <end position="109"/>
    </location>
</feature>
<evidence type="ECO:0000256" key="3">
    <source>
        <dbReference type="ARBA" id="ARBA00023015"/>
    </source>
</evidence>
<keyword evidence="2" id="KW-0597">Phosphoprotein</keyword>
<evidence type="ECO:0000256" key="1">
    <source>
        <dbReference type="ARBA" id="ARBA00004123"/>
    </source>
</evidence>
<keyword evidence="4 11" id="KW-0346">Stress response</keyword>
<dbReference type="GO" id="GO:0034605">
    <property type="term" value="P:cellular response to heat"/>
    <property type="evidence" value="ECO:0007669"/>
    <property type="project" value="TreeGrafter"/>
</dbReference>
<dbReference type="Pfam" id="PF00447">
    <property type="entry name" value="HSF_DNA-bind"/>
    <property type="match status" value="1"/>
</dbReference>
<organism evidence="11 12">
    <name type="scientific">Salix koriyanagi</name>
    <dbReference type="NCBI Taxonomy" id="2511006"/>
    <lineage>
        <taxon>Eukaryota</taxon>
        <taxon>Viridiplantae</taxon>
        <taxon>Streptophyta</taxon>
        <taxon>Embryophyta</taxon>
        <taxon>Tracheophyta</taxon>
        <taxon>Spermatophyta</taxon>
        <taxon>Magnoliopsida</taxon>
        <taxon>eudicotyledons</taxon>
        <taxon>Gunneridae</taxon>
        <taxon>Pentapetalae</taxon>
        <taxon>rosids</taxon>
        <taxon>fabids</taxon>
        <taxon>Malpighiales</taxon>
        <taxon>Salicaceae</taxon>
        <taxon>Saliceae</taxon>
        <taxon>Salix</taxon>
    </lineage>
</organism>
<keyword evidence="12" id="KW-1185">Reference proteome</keyword>
<evidence type="ECO:0000256" key="9">
    <source>
        <dbReference type="SAM" id="MobiDB-lite"/>
    </source>
</evidence>
<dbReference type="GO" id="GO:0000978">
    <property type="term" value="F:RNA polymerase II cis-regulatory region sequence-specific DNA binding"/>
    <property type="evidence" value="ECO:0007669"/>
    <property type="project" value="TreeGrafter"/>
</dbReference>
<accession>A0A9Q0P480</accession>
<dbReference type="AlphaFoldDB" id="A0A9Q0P480"/>
<dbReference type="InterPro" id="IPR000232">
    <property type="entry name" value="HSF_DNA-bd"/>
</dbReference>
<keyword evidence="6" id="KW-0804">Transcription</keyword>
<evidence type="ECO:0000256" key="4">
    <source>
        <dbReference type="ARBA" id="ARBA00023016"/>
    </source>
</evidence>
<evidence type="ECO:0000256" key="8">
    <source>
        <dbReference type="ARBA" id="ARBA00061350"/>
    </source>
</evidence>
<proteinExistence type="inferred from homology"/>
<reference evidence="11" key="2">
    <citation type="journal article" date="2023" name="Int. J. Mol. Sci.">
        <title>De Novo Assembly and Annotation of 11 Diverse Shrub Willow (Salix) Genomes Reveals Novel Gene Organization in Sex-Linked Regions.</title>
        <authorList>
            <person name="Hyden B."/>
            <person name="Feng K."/>
            <person name="Yates T.B."/>
            <person name="Jawdy S."/>
            <person name="Cereghino C."/>
            <person name="Smart L.B."/>
            <person name="Muchero W."/>
        </authorList>
    </citation>
    <scope>NUCLEOTIDE SEQUENCE</scope>
    <source>
        <tissue evidence="11">Shoot tip</tissue>
    </source>
</reference>
<comment type="subcellular location">
    <subcellularLocation>
        <location evidence="1">Nucleus</location>
    </subcellularLocation>
</comment>
<evidence type="ECO:0000256" key="5">
    <source>
        <dbReference type="ARBA" id="ARBA00023125"/>
    </source>
</evidence>
<dbReference type="GO" id="GO:0005634">
    <property type="term" value="C:nucleus"/>
    <property type="evidence" value="ECO:0007669"/>
    <property type="project" value="UniProtKB-SubCell"/>
</dbReference>
<feature type="region of interest" description="Disordered" evidence="9">
    <location>
        <begin position="1"/>
        <end position="45"/>
    </location>
</feature>
<feature type="region of interest" description="Disordered" evidence="9">
    <location>
        <begin position="302"/>
        <end position="325"/>
    </location>
</feature>
<dbReference type="SMART" id="SM00415">
    <property type="entry name" value="HSF"/>
    <property type="match status" value="1"/>
</dbReference>
<dbReference type="EMBL" id="JAPFFM010000020">
    <property type="protein sequence ID" value="KAJ6681293.1"/>
    <property type="molecule type" value="Genomic_DNA"/>
</dbReference>
<feature type="compositionally biased region" description="Low complexity" evidence="9">
    <location>
        <begin position="13"/>
        <end position="22"/>
    </location>
</feature>
<dbReference type="PANTHER" id="PTHR10015">
    <property type="entry name" value="HEAT SHOCK TRANSCRIPTION FACTOR"/>
    <property type="match status" value="1"/>
</dbReference>
<dbReference type="GO" id="GO:0003700">
    <property type="term" value="F:DNA-binding transcription factor activity"/>
    <property type="evidence" value="ECO:0007669"/>
    <property type="project" value="InterPro"/>
</dbReference>
<name>A0A9Q0P480_9ROSI</name>
<dbReference type="PROSITE" id="PS00434">
    <property type="entry name" value="HSF_DOMAIN"/>
    <property type="match status" value="1"/>
</dbReference>
<keyword evidence="5" id="KW-0238">DNA-binding</keyword>
<keyword evidence="3" id="KW-0805">Transcription regulation</keyword>
<dbReference type="GO" id="GO:0006357">
    <property type="term" value="P:regulation of transcription by RNA polymerase II"/>
    <property type="evidence" value="ECO:0007669"/>
    <property type="project" value="TreeGrafter"/>
</dbReference>
<evidence type="ECO:0000259" key="10">
    <source>
        <dbReference type="PROSITE" id="PS00434"/>
    </source>
</evidence>
<dbReference type="PRINTS" id="PR00056">
    <property type="entry name" value="HSFDOMAIN"/>
</dbReference>
<reference evidence="11" key="1">
    <citation type="submission" date="2022-11" db="EMBL/GenBank/DDBJ databases">
        <authorList>
            <person name="Hyden B.L."/>
            <person name="Feng K."/>
            <person name="Yates T."/>
            <person name="Jawdy S."/>
            <person name="Smart L.B."/>
            <person name="Muchero W."/>
        </authorList>
    </citation>
    <scope>NUCLEOTIDE SEQUENCE</scope>
    <source>
        <tissue evidence="11">Shoot tip</tissue>
    </source>
</reference>
<gene>
    <name evidence="11" type="ORF">OIU74_019720</name>
</gene>
<comment type="similarity">
    <text evidence="8">Belongs to the HSF family. Class A subfamily.</text>
</comment>
<keyword evidence="7" id="KW-0539">Nucleus</keyword>
<dbReference type="SUPFAM" id="SSF46785">
    <property type="entry name" value="Winged helix' DNA-binding domain"/>
    <property type="match status" value="1"/>
</dbReference>
<dbReference type="Gene3D" id="1.10.10.10">
    <property type="entry name" value="Winged helix-like DNA-binding domain superfamily/Winged helix DNA-binding domain"/>
    <property type="match status" value="1"/>
</dbReference>
<evidence type="ECO:0000313" key="12">
    <source>
        <dbReference type="Proteomes" id="UP001151752"/>
    </source>
</evidence>
<comment type="caution">
    <text evidence="11">The sequence shown here is derived from an EMBL/GenBank/DDBJ whole genome shotgun (WGS) entry which is preliminary data.</text>
</comment>
<evidence type="ECO:0000256" key="6">
    <source>
        <dbReference type="ARBA" id="ARBA00023163"/>
    </source>
</evidence>
<dbReference type="InterPro" id="IPR036390">
    <property type="entry name" value="WH_DNA-bd_sf"/>
</dbReference>
<dbReference type="PANTHER" id="PTHR10015:SF322">
    <property type="entry name" value="HEAT STRESS TRANSCRIPTION FACTOR A-7A"/>
    <property type="match status" value="1"/>
</dbReference>
<sequence>MNPYLTVKREYAGSSSSPPSGGDKPPRIILPPQPREGLHDTGPPPFLNKTFDMVDDPTTNHIVSWNRGGSSFVVWDPHLFSTNLLPRYFKHNNFSSFVRQLNTYGFRKIDPDRWEFANEGFLRGQKHLLRNIKRRKAPYQPLTQQQAPDACVEVGRFGLDGEMDRLKRDKQVLIMELVKLRQQQQNSRSYIQAMEQRIQGIEQKQLQMMRFLARAMQNPAFLQQLVQQKEKRKELEEALTKKRRRPIDQGFRGGGGGGGGKSCHIGGSANPIKAEPLEFGDYESEVSELEALALEMQGYGRARREQEDGVEEVETPESKGRELDEGFWEELLNESSGGGEDEDVNTLAERLGYLGFKSEVENLNNFLLC</sequence>
<evidence type="ECO:0000313" key="11">
    <source>
        <dbReference type="EMBL" id="KAJ6681293.1"/>
    </source>
</evidence>